<keyword evidence="7" id="KW-0812">Transmembrane</keyword>
<dbReference type="CDD" id="cd16917">
    <property type="entry name" value="HATPase_UhpB-NarQ-NarX-like"/>
    <property type="match status" value="1"/>
</dbReference>
<dbReference type="InterPro" id="IPR032244">
    <property type="entry name" value="LapD_MoxY_N"/>
</dbReference>
<dbReference type="Pfam" id="PF07730">
    <property type="entry name" value="HisKA_3"/>
    <property type="match status" value="1"/>
</dbReference>
<dbReference type="InterPro" id="IPR050482">
    <property type="entry name" value="Sensor_HK_TwoCompSys"/>
</dbReference>
<evidence type="ECO:0000256" key="5">
    <source>
        <dbReference type="ARBA" id="ARBA00023012"/>
    </source>
</evidence>
<evidence type="ECO:0000256" key="2">
    <source>
        <dbReference type="ARBA" id="ARBA00022553"/>
    </source>
</evidence>
<evidence type="ECO:0000256" key="1">
    <source>
        <dbReference type="ARBA" id="ARBA00004370"/>
    </source>
</evidence>
<keyword evidence="3" id="KW-0808">Transferase</keyword>
<evidence type="ECO:0000256" key="7">
    <source>
        <dbReference type="SAM" id="Phobius"/>
    </source>
</evidence>
<dbReference type="PANTHER" id="PTHR24421:SF58">
    <property type="entry name" value="SIGNAL TRANSDUCTION HISTIDINE-PROTEIN KINASE_PHOSPHATASE UHPB"/>
    <property type="match status" value="1"/>
</dbReference>
<proteinExistence type="predicted"/>
<feature type="region of interest" description="Disordered" evidence="6">
    <location>
        <begin position="1"/>
        <end position="22"/>
    </location>
</feature>
<dbReference type="Gene3D" id="6.10.340.10">
    <property type="match status" value="1"/>
</dbReference>
<dbReference type="PROSITE" id="PS50885">
    <property type="entry name" value="HAMP"/>
    <property type="match status" value="1"/>
</dbReference>
<dbReference type="CDD" id="cd06225">
    <property type="entry name" value="HAMP"/>
    <property type="match status" value="1"/>
</dbReference>
<dbReference type="Pfam" id="PF16448">
    <property type="entry name" value="LapD_MoxY_N"/>
    <property type="match status" value="1"/>
</dbReference>
<dbReference type="GO" id="GO:0046983">
    <property type="term" value="F:protein dimerization activity"/>
    <property type="evidence" value="ECO:0007669"/>
    <property type="project" value="InterPro"/>
</dbReference>
<keyword evidence="4 9" id="KW-0418">Kinase</keyword>
<feature type="compositionally biased region" description="Polar residues" evidence="6">
    <location>
        <begin position="492"/>
        <end position="504"/>
    </location>
</feature>
<evidence type="ECO:0000256" key="3">
    <source>
        <dbReference type="ARBA" id="ARBA00022679"/>
    </source>
</evidence>
<keyword evidence="2" id="KW-0597">Phosphoprotein</keyword>
<dbReference type="Gene3D" id="1.20.5.1930">
    <property type="match status" value="1"/>
</dbReference>
<reference evidence="9 10" key="1">
    <citation type="journal article" date="2014" name="Genome Announc.">
        <title>Complete Genome Sequence of Hyphomicrobium nitrativorans Strain NL23, a Denitrifying Bacterium Isolated from Biofilm of a Methanol-Fed Denitrification System Treating Seawater at the Montreal Biodome.</title>
        <authorList>
            <person name="Martineau C."/>
            <person name="Villeneuve C."/>
            <person name="Mauffrey F."/>
            <person name="Villemur R."/>
        </authorList>
    </citation>
    <scope>NUCLEOTIDE SEQUENCE [LARGE SCALE GENOMIC DNA]</scope>
    <source>
        <strain evidence="9">NL23</strain>
    </source>
</reference>
<comment type="subcellular location">
    <subcellularLocation>
        <location evidence="1">Membrane</location>
    </subcellularLocation>
</comment>
<dbReference type="Pfam" id="PF02518">
    <property type="entry name" value="HATPase_c"/>
    <property type="match status" value="1"/>
</dbReference>
<dbReference type="Pfam" id="PF00672">
    <property type="entry name" value="HAMP"/>
    <property type="match status" value="1"/>
</dbReference>
<dbReference type="SUPFAM" id="SSF55874">
    <property type="entry name" value="ATPase domain of HSP90 chaperone/DNA topoisomerase II/histidine kinase"/>
    <property type="match status" value="1"/>
</dbReference>
<evidence type="ECO:0000259" key="8">
    <source>
        <dbReference type="PROSITE" id="PS50885"/>
    </source>
</evidence>
<feature type="transmembrane region" description="Helical" evidence="7">
    <location>
        <begin position="42"/>
        <end position="65"/>
    </location>
</feature>
<accession>V5SDV4</accession>
<dbReference type="EMBL" id="CP006912">
    <property type="protein sequence ID" value="AHB48708.1"/>
    <property type="molecule type" value="Genomic_DNA"/>
</dbReference>
<dbReference type="GO" id="GO:0016020">
    <property type="term" value="C:membrane"/>
    <property type="evidence" value="ECO:0007669"/>
    <property type="project" value="UniProtKB-SubCell"/>
</dbReference>
<protein>
    <submittedName>
        <fullName evidence="9">Histidine kinase</fullName>
    </submittedName>
</protein>
<gene>
    <name evidence="9" type="ORF">W911_10380</name>
</gene>
<organism evidence="9 10">
    <name type="scientific">Hyphomicrobium nitrativorans NL23</name>
    <dbReference type="NCBI Taxonomy" id="1029756"/>
    <lineage>
        <taxon>Bacteria</taxon>
        <taxon>Pseudomonadati</taxon>
        <taxon>Pseudomonadota</taxon>
        <taxon>Alphaproteobacteria</taxon>
        <taxon>Hyphomicrobiales</taxon>
        <taxon>Hyphomicrobiaceae</taxon>
        <taxon>Hyphomicrobium</taxon>
    </lineage>
</organism>
<dbReference type="InterPro" id="IPR036890">
    <property type="entry name" value="HATPase_C_sf"/>
</dbReference>
<dbReference type="PANTHER" id="PTHR24421">
    <property type="entry name" value="NITRATE/NITRITE SENSOR PROTEIN NARX-RELATED"/>
    <property type="match status" value="1"/>
</dbReference>
<name>V5SDV4_9HYPH</name>
<dbReference type="Proteomes" id="UP000018542">
    <property type="component" value="Chromosome"/>
</dbReference>
<evidence type="ECO:0000313" key="9">
    <source>
        <dbReference type="EMBL" id="AHB48708.1"/>
    </source>
</evidence>
<keyword evidence="7" id="KW-0472">Membrane</keyword>
<feature type="compositionally biased region" description="Polar residues" evidence="6">
    <location>
        <begin position="1"/>
        <end position="15"/>
    </location>
</feature>
<dbReference type="PATRIC" id="fig|1029756.8.peg.2161"/>
<sequence>MTSTPDASTPSQATSPEKPAQGRLANAAESVLRLWYACPFRWQILIAITLLTLLTGMIGGVLAVFDSRNRAAVETHSNVELWRYHILAKTRAIDGPADVGPFAERLANEMAQVRHVSIHVLNADGTPVETPLAAEKASHPEGEEGAPEWFVNLVQPTKDVTSIPIVVAGEQLASVVIEGEPDDEIAEAWELLRLMAILWLGGTALMMVGLYFVLGHVLDPLVVLADGMRELEDGHYGLRIDQPKVRELAALAGSFNMLAAALDEANAENSRLYRQLVAVQEDERRQLSRDLHDEVGPCLFGITAGAGSIERQARNLPEEKAAPILSCVEEIVLMSERLKSLNRALLNRLRPVALGRVTLSELIGELILNVERRHLETRIERNIGLLPASFGEDIDLTIYRSVQEGLTNAMRHGSPTHVSIHLATEDTPAGPCVRLRITDNGSGISETAAVGFGLSGMRERVRALHGTLVIEPAEPGTALLVTLPVPNRGDETSQPPVFSARASS</sequence>
<dbReference type="RefSeq" id="WP_023787431.1">
    <property type="nucleotide sequence ID" value="NC_022997.1"/>
</dbReference>
<evidence type="ECO:0000313" key="10">
    <source>
        <dbReference type="Proteomes" id="UP000018542"/>
    </source>
</evidence>
<dbReference type="Gene3D" id="3.30.565.10">
    <property type="entry name" value="Histidine kinase-like ATPase, C-terminal domain"/>
    <property type="match status" value="1"/>
</dbReference>
<dbReference type="GO" id="GO:0000155">
    <property type="term" value="F:phosphorelay sensor kinase activity"/>
    <property type="evidence" value="ECO:0007669"/>
    <property type="project" value="InterPro"/>
</dbReference>
<dbReference type="AlphaFoldDB" id="V5SDV4"/>
<dbReference type="STRING" id="1029756.W911_10380"/>
<dbReference type="InterPro" id="IPR011712">
    <property type="entry name" value="Sig_transdc_His_kin_sub3_dim/P"/>
</dbReference>
<keyword evidence="5" id="KW-0902">Two-component regulatory system</keyword>
<dbReference type="InterPro" id="IPR003594">
    <property type="entry name" value="HATPase_dom"/>
</dbReference>
<feature type="transmembrane region" description="Helical" evidence="7">
    <location>
        <begin position="194"/>
        <end position="214"/>
    </location>
</feature>
<dbReference type="HOGENOM" id="CLU_045360_0_0_5"/>
<evidence type="ECO:0000256" key="4">
    <source>
        <dbReference type="ARBA" id="ARBA00022777"/>
    </source>
</evidence>
<evidence type="ECO:0000256" key="6">
    <source>
        <dbReference type="SAM" id="MobiDB-lite"/>
    </source>
</evidence>
<dbReference type="KEGG" id="hni:W911_10380"/>
<feature type="domain" description="HAMP" evidence="8">
    <location>
        <begin position="215"/>
        <end position="267"/>
    </location>
</feature>
<keyword evidence="10" id="KW-1185">Reference proteome</keyword>
<dbReference type="SMART" id="SM00387">
    <property type="entry name" value="HATPase_c"/>
    <property type="match status" value="1"/>
</dbReference>
<feature type="region of interest" description="Disordered" evidence="6">
    <location>
        <begin position="485"/>
        <end position="504"/>
    </location>
</feature>
<dbReference type="SMART" id="SM00304">
    <property type="entry name" value="HAMP"/>
    <property type="match status" value="1"/>
</dbReference>
<dbReference type="InterPro" id="IPR003660">
    <property type="entry name" value="HAMP_dom"/>
</dbReference>
<dbReference type="OrthoDB" id="9797605at2"/>
<keyword evidence="7" id="KW-1133">Transmembrane helix</keyword>